<dbReference type="Gene3D" id="2.120.10.70">
    <property type="entry name" value="Fucose-specific lectin"/>
    <property type="match status" value="1"/>
</dbReference>
<name>A0AAJ0B6W2_9PEZI</name>
<feature type="region of interest" description="Disordered" evidence="1">
    <location>
        <begin position="117"/>
        <end position="151"/>
    </location>
</feature>
<feature type="transmembrane region" description="Helical" evidence="2">
    <location>
        <begin position="88"/>
        <end position="113"/>
    </location>
</feature>
<evidence type="ECO:0000313" key="5">
    <source>
        <dbReference type="Proteomes" id="UP001239445"/>
    </source>
</evidence>
<reference evidence="4" key="1">
    <citation type="submission" date="2023-06" db="EMBL/GenBank/DDBJ databases">
        <title>Genome-scale phylogeny and comparative genomics of the fungal order Sordariales.</title>
        <authorList>
            <consortium name="Lawrence Berkeley National Laboratory"/>
            <person name="Hensen N."/>
            <person name="Bonometti L."/>
            <person name="Westerberg I."/>
            <person name="Brannstrom I.O."/>
            <person name="Guillou S."/>
            <person name="Cros-Aarteil S."/>
            <person name="Calhoun S."/>
            <person name="Haridas S."/>
            <person name="Kuo A."/>
            <person name="Mondo S."/>
            <person name="Pangilinan J."/>
            <person name="Riley R."/>
            <person name="Labutti K."/>
            <person name="Andreopoulos B."/>
            <person name="Lipzen A."/>
            <person name="Chen C."/>
            <person name="Yanf M."/>
            <person name="Daum C."/>
            <person name="Ng V."/>
            <person name="Clum A."/>
            <person name="Steindorff A."/>
            <person name="Ohm R."/>
            <person name="Martin F."/>
            <person name="Silar P."/>
            <person name="Natvig D."/>
            <person name="Lalanne C."/>
            <person name="Gautier V."/>
            <person name="Ament-Velasquez S.L."/>
            <person name="Kruys A."/>
            <person name="Hutchinson M.I."/>
            <person name="Powell A.J."/>
            <person name="Barry K."/>
            <person name="Miller A.N."/>
            <person name="Grigoriev I.V."/>
            <person name="Debuchy R."/>
            <person name="Gladieux P."/>
            <person name="Thoren M.H."/>
            <person name="Johannesson H."/>
        </authorList>
    </citation>
    <scope>NUCLEOTIDE SEQUENCE</scope>
    <source>
        <strain evidence="4">PSN4</strain>
    </source>
</reference>
<dbReference type="Pfam" id="PF26607">
    <property type="entry name" value="DUF8189"/>
    <property type="match status" value="1"/>
</dbReference>
<keyword evidence="2" id="KW-1133">Transmembrane helix</keyword>
<dbReference type="Proteomes" id="UP001239445">
    <property type="component" value="Unassembled WGS sequence"/>
</dbReference>
<protein>
    <recommendedName>
        <fullName evidence="3">PLL-like beta propeller domain-containing protein</fullName>
    </recommendedName>
</protein>
<evidence type="ECO:0000313" key="4">
    <source>
        <dbReference type="EMBL" id="KAK1751297.1"/>
    </source>
</evidence>
<gene>
    <name evidence="4" type="ORF">QBC47DRAFT_417235</name>
</gene>
<dbReference type="InterPro" id="IPR058502">
    <property type="entry name" value="PLL-like_beta-prop"/>
</dbReference>
<accession>A0AAJ0B6W2</accession>
<dbReference type="SUPFAM" id="SSF89372">
    <property type="entry name" value="Fucose-specific lectin"/>
    <property type="match status" value="2"/>
</dbReference>
<keyword evidence="2" id="KW-0472">Membrane</keyword>
<keyword evidence="2" id="KW-0812">Transmembrane</keyword>
<evidence type="ECO:0000259" key="3">
    <source>
        <dbReference type="Pfam" id="PF26607"/>
    </source>
</evidence>
<proteinExistence type="predicted"/>
<dbReference type="AlphaFoldDB" id="A0AAJ0B6W2"/>
<organism evidence="4 5">
    <name type="scientific">Echria macrotheca</name>
    <dbReference type="NCBI Taxonomy" id="438768"/>
    <lineage>
        <taxon>Eukaryota</taxon>
        <taxon>Fungi</taxon>
        <taxon>Dikarya</taxon>
        <taxon>Ascomycota</taxon>
        <taxon>Pezizomycotina</taxon>
        <taxon>Sordariomycetes</taxon>
        <taxon>Sordariomycetidae</taxon>
        <taxon>Sordariales</taxon>
        <taxon>Schizotheciaceae</taxon>
        <taxon>Echria</taxon>
    </lineage>
</organism>
<keyword evidence="5" id="KW-1185">Reference proteome</keyword>
<sequence>MANPPPIRTPDYSGLHTPDYSGLQAVDEPGLEVDAKRGLLYSSHPEVHHEPAAVAPYKVPDPAVDESEKHLVPVARPVPARFSRRCKIFTGAGIALLVIIAVVVGCVVGLVVVPGSKATTTPSDSSTTNPSSSNPNSDNTPNPSSNSTTRRSICRDRVCPQILASALHDTSLSLFARFRDNNIWTATTPITSLTPHWPIPPSSSPKQRTPWTPLGPAGPFLSQPTAQTWHPANSSLKIAVTALGDPDRGARLLQFDSATQTWTSEWRNLLGSLSSPVSLCASMNSSRLDLWGSAGGSVAHNFFRRGTADLFWAPDSSPDWQGSATFTGKNMVGRPAVVCRDGNSVYLHELVVYDEVGTMVHTRFSDKGGWARPFALDTVPGGVKFQGEPVVLDTAGGRLDFFGVGKDDGAVYHGFWTEGTGYSVLTGLGGKVESVPSVVATKDGQRIDMVALGAGDTLLHRVYQGGRWSDEWEDLGVFGDSAPLLVRLGTTPESVAVFVVDVMSELNQTLWTVSDEVSWKGLKWKGMGGDLTFSFFRTS</sequence>
<evidence type="ECO:0000256" key="1">
    <source>
        <dbReference type="SAM" id="MobiDB-lite"/>
    </source>
</evidence>
<feature type="domain" description="PLL-like beta propeller" evidence="3">
    <location>
        <begin position="259"/>
        <end position="531"/>
    </location>
</feature>
<evidence type="ECO:0000256" key="2">
    <source>
        <dbReference type="SAM" id="Phobius"/>
    </source>
</evidence>
<dbReference type="EMBL" id="MU839842">
    <property type="protein sequence ID" value="KAK1751297.1"/>
    <property type="molecule type" value="Genomic_DNA"/>
</dbReference>
<comment type="caution">
    <text evidence="4">The sequence shown here is derived from an EMBL/GenBank/DDBJ whole genome shotgun (WGS) entry which is preliminary data.</text>
</comment>
<feature type="compositionally biased region" description="Low complexity" evidence="1">
    <location>
        <begin position="117"/>
        <end position="149"/>
    </location>
</feature>